<dbReference type="Gene3D" id="3.90.1170.40">
    <property type="entry name" value="Molybdopterin biosynthesis MoaE subunit"/>
    <property type="match status" value="1"/>
</dbReference>
<dbReference type="InterPro" id="IPR003448">
    <property type="entry name" value="Mopterin_biosynth_MoaE"/>
</dbReference>
<gene>
    <name evidence="13" type="ORF">JMJ56_03340</name>
</gene>
<sequence length="151" mass="16262">MTPRIAVQEAPFDLAAETARLTAGRQDVGGLASFVGLCRADDGLAAMVLEHYPGMTERAIARIAEEAADRWPLLGLTVIHRVGRLEPGAPIVLVLTASAHRTAALESCAFLIDWLKTGAPFWKREEFEGGAERWVEAKAADDAAAARWKPA</sequence>
<evidence type="ECO:0000256" key="10">
    <source>
        <dbReference type="ARBA" id="ARBA00030781"/>
    </source>
</evidence>
<evidence type="ECO:0000256" key="3">
    <source>
        <dbReference type="ARBA" id="ARBA00011950"/>
    </source>
</evidence>
<dbReference type="PANTHER" id="PTHR23404">
    <property type="entry name" value="MOLYBDOPTERIN SYNTHASE RELATED"/>
    <property type="match status" value="1"/>
</dbReference>
<keyword evidence="14" id="KW-1185">Reference proteome</keyword>
<dbReference type="Proteomes" id="UP000660885">
    <property type="component" value="Unassembled WGS sequence"/>
</dbReference>
<dbReference type="RefSeq" id="WP_202830166.1">
    <property type="nucleotide sequence ID" value="NZ_JAETWB010000001.1"/>
</dbReference>
<dbReference type="EMBL" id="JAETWB010000001">
    <property type="protein sequence ID" value="MBL6077025.1"/>
    <property type="molecule type" value="Genomic_DNA"/>
</dbReference>
<protein>
    <recommendedName>
        <fullName evidence="4">Molybdopterin synthase catalytic subunit</fullName>
        <ecNumber evidence="3">2.8.1.12</ecNumber>
    </recommendedName>
    <alternativeName>
        <fullName evidence="10">MPT synthase subunit 2</fullName>
    </alternativeName>
    <alternativeName>
        <fullName evidence="8">Molybdenum cofactor biosynthesis protein E</fullName>
    </alternativeName>
    <alternativeName>
        <fullName evidence="9">Molybdopterin-converting factor large subunit</fullName>
    </alternativeName>
    <alternativeName>
        <fullName evidence="11">Molybdopterin-converting factor subunit 2</fullName>
    </alternativeName>
</protein>
<comment type="function">
    <text evidence="6">Converts molybdopterin precursor Z into molybdopterin. This requires the incorporation of two sulfur atoms into precursor Z to generate a dithiolene group. The sulfur is provided by MoaD.</text>
</comment>
<evidence type="ECO:0000313" key="14">
    <source>
        <dbReference type="Proteomes" id="UP000660885"/>
    </source>
</evidence>
<evidence type="ECO:0000256" key="7">
    <source>
        <dbReference type="ARBA" id="ARBA00026066"/>
    </source>
</evidence>
<evidence type="ECO:0000256" key="8">
    <source>
        <dbReference type="ARBA" id="ARBA00029745"/>
    </source>
</evidence>
<dbReference type="CDD" id="cd00756">
    <property type="entry name" value="MoaE"/>
    <property type="match status" value="1"/>
</dbReference>
<name>A0ABS1TXR2_9PROT</name>
<evidence type="ECO:0000256" key="6">
    <source>
        <dbReference type="ARBA" id="ARBA00025448"/>
    </source>
</evidence>
<dbReference type="InterPro" id="IPR036563">
    <property type="entry name" value="MoaE_sf"/>
</dbReference>
<comment type="similarity">
    <text evidence="2">Belongs to the MoaE family.</text>
</comment>
<evidence type="ECO:0000256" key="11">
    <source>
        <dbReference type="ARBA" id="ARBA00032474"/>
    </source>
</evidence>
<evidence type="ECO:0000256" key="12">
    <source>
        <dbReference type="ARBA" id="ARBA00049878"/>
    </source>
</evidence>
<accession>A0ABS1TXR2</accession>
<dbReference type="EC" id="2.8.1.12" evidence="3"/>
<evidence type="ECO:0000256" key="1">
    <source>
        <dbReference type="ARBA" id="ARBA00005046"/>
    </source>
</evidence>
<comment type="pathway">
    <text evidence="1">Cofactor biosynthesis; molybdopterin biosynthesis.</text>
</comment>
<dbReference type="Pfam" id="PF02391">
    <property type="entry name" value="MoaE"/>
    <property type="match status" value="1"/>
</dbReference>
<evidence type="ECO:0000256" key="9">
    <source>
        <dbReference type="ARBA" id="ARBA00030407"/>
    </source>
</evidence>
<dbReference type="SUPFAM" id="SSF54690">
    <property type="entry name" value="Molybdopterin synthase subunit MoaE"/>
    <property type="match status" value="1"/>
</dbReference>
<evidence type="ECO:0000256" key="5">
    <source>
        <dbReference type="ARBA" id="ARBA00023150"/>
    </source>
</evidence>
<keyword evidence="5" id="KW-0501">Molybdenum cofactor biosynthesis</keyword>
<comment type="catalytic activity">
    <reaction evidence="12">
        <text>2 [molybdopterin-synthase sulfur-carrier protein]-C-terminal-Gly-aminoethanethioate + cyclic pyranopterin phosphate + H2O = molybdopterin + 2 [molybdopterin-synthase sulfur-carrier protein]-C-terminal Gly-Gly + 2 H(+)</text>
        <dbReference type="Rhea" id="RHEA:26333"/>
        <dbReference type="Rhea" id="RHEA-COMP:12202"/>
        <dbReference type="Rhea" id="RHEA-COMP:19907"/>
        <dbReference type="ChEBI" id="CHEBI:15377"/>
        <dbReference type="ChEBI" id="CHEBI:15378"/>
        <dbReference type="ChEBI" id="CHEBI:58698"/>
        <dbReference type="ChEBI" id="CHEBI:59648"/>
        <dbReference type="ChEBI" id="CHEBI:90778"/>
        <dbReference type="ChEBI" id="CHEBI:232372"/>
        <dbReference type="EC" id="2.8.1.12"/>
    </reaction>
</comment>
<proteinExistence type="inferred from homology"/>
<evidence type="ECO:0000256" key="2">
    <source>
        <dbReference type="ARBA" id="ARBA00005426"/>
    </source>
</evidence>
<evidence type="ECO:0000256" key="4">
    <source>
        <dbReference type="ARBA" id="ARBA00013858"/>
    </source>
</evidence>
<organism evidence="13 14">
    <name type="scientific">Belnapia arida</name>
    <dbReference type="NCBI Taxonomy" id="2804533"/>
    <lineage>
        <taxon>Bacteria</taxon>
        <taxon>Pseudomonadati</taxon>
        <taxon>Pseudomonadota</taxon>
        <taxon>Alphaproteobacteria</taxon>
        <taxon>Acetobacterales</taxon>
        <taxon>Roseomonadaceae</taxon>
        <taxon>Belnapia</taxon>
    </lineage>
</organism>
<comment type="subunit">
    <text evidence="7">Heterotetramer of 2 MoaD subunits and 2 MoaE subunits. Also stable as homodimer. The enzyme changes between these two forms during catalysis.</text>
</comment>
<comment type="caution">
    <text evidence="13">The sequence shown here is derived from an EMBL/GenBank/DDBJ whole genome shotgun (WGS) entry which is preliminary data.</text>
</comment>
<evidence type="ECO:0000313" key="13">
    <source>
        <dbReference type="EMBL" id="MBL6077025.1"/>
    </source>
</evidence>
<reference evidence="13 14" key="1">
    <citation type="submission" date="2021-01" db="EMBL/GenBank/DDBJ databases">
        <title>Belnapia mucosa sp. nov. and Belnapia arida sp. nov., isolated from the Tabernas Desert (Almeria, Spain).</title>
        <authorList>
            <person name="Molina-Menor E."/>
            <person name="Vidal-Verdu A."/>
            <person name="Calonge A."/>
            <person name="Satari L."/>
            <person name="Pereto J."/>
            <person name="Porcar M."/>
        </authorList>
    </citation>
    <scope>NUCLEOTIDE SEQUENCE [LARGE SCALE GENOMIC DNA]</scope>
    <source>
        <strain evidence="13 14">T18</strain>
    </source>
</reference>